<evidence type="ECO:0000256" key="1">
    <source>
        <dbReference type="SAM" id="Phobius"/>
    </source>
</evidence>
<keyword evidence="1" id="KW-1133">Transmembrane helix</keyword>
<dbReference type="KEGG" id="whj:H9Q79_13535"/>
<dbReference type="Gene3D" id="1.20.120.1220">
    <property type="match status" value="1"/>
</dbReference>
<dbReference type="InterPro" id="IPR000045">
    <property type="entry name" value="Prepilin_IV_endopep_pep"/>
</dbReference>
<dbReference type="GO" id="GO:0016020">
    <property type="term" value="C:membrane"/>
    <property type="evidence" value="ECO:0007669"/>
    <property type="project" value="InterPro"/>
</dbReference>
<dbReference type="Proteomes" id="UP000515860">
    <property type="component" value="Chromosome"/>
</dbReference>
<keyword evidence="1" id="KW-0812">Transmembrane</keyword>
<dbReference type="GO" id="GO:0004190">
    <property type="term" value="F:aspartic-type endopeptidase activity"/>
    <property type="evidence" value="ECO:0007669"/>
    <property type="project" value="InterPro"/>
</dbReference>
<evidence type="ECO:0000313" key="4">
    <source>
        <dbReference type="Proteomes" id="UP000515860"/>
    </source>
</evidence>
<evidence type="ECO:0000259" key="2">
    <source>
        <dbReference type="Pfam" id="PF01478"/>
    </source>
</evidence>
<protein>
    <submittedName>
        <fullName evidence="3">Prepilin peptidase</fullName>
    </submittedName>
</protein>
<accession>A0A7G9GAU1</accession>
<sequence length="169" mass="18651">MSVSGCLALIVALGSAEMDLRSQKISNGWLLTAMLLGFLYQCFDPGGKGPSEFAAGSITPVLLLGGLFYFRMLGAGDIKLLSALGGIMGDKAIRSCVFWSVIFGAVISVMILCVCGCWLQRLLYFTDYIKRYLTTKTRKPYRLKGQRQEHFHFSVPVLMGVLLWIGGFY</sequence>
<feature type="transmembrane region" description="Helical" evidence="1">
    <location>
        <begin position="92"/>
        <end position="119"/>
    </location>
</feature>
<proteinExistence type="predicted"/>
<dbReference type="Pfam" id="PF01478">
    <property type="entry name" value="Peptidase_A24"/>
    <property type="match status" value="1"/>
</dbReference>
<dbReference type="EMBL" id="CP060635">
    <property type="protein sequence ID" value="QNM07923.1"/>
    <property type="molecule type" value="Genomic_DNA"/>
</dbReference>
<dbReference type="AlphaFoldDB" id="A0A7G9GAU1"/>
<name>A0A7G9GAU1_9FIRM</name>
<feature type="transmembrane region" description="Helical" evidence="1">
    <location>
        <begin position="151"/>
        <end position="168"/>
    </location>
</feature>
<evidence type="ECO:0000313" key="3">
    <source>
        <dbReference type="EMBL" id="QNM07923.1"/>
    </source>
</evidence>
<organism evidence="3 4">
    <name type="scientific">Wansuia hejianensis</name>
    <dbReference type="NCBI Taxonomy" id="2763667"/>
    <lineage>
        <taxon>Bacteria</taxon>
        <taxon>Bacillati</taxon>
        <taxon>Bacillota</taxon>
        <taxon>Clostridia</taxon>
        <taxon>Lachnospirales</taxon>
        <taxon>Lachnospiraceae</taxon>
        <taxon>Wansuia</taxon>
    </lineage>
</organism>
<feature type="domain" description="Prepilin type IV endopeptidase peptidase" evidence="2">
    <location>
        <begin position="7"/>
        <end position="108"/>
    </location>
</feature>
<keyword evidence="4" id="KW-1185">Reference proteome</keyword>
<gene>
    <name evidence="3" type="ORF">H9Q79_13535</name>
</gene>
<feature type="transmembrane region" description="Helical" evidence="1">
    <location>
        <begin position="55"/>
        <end position="72"/>
    </location>
</feature>
<keyword evidence="1" id="KW-0472">Membrane</keyword>
<feature type="transmembrane region" description="Helical" evidence="1">
    <location>
        <begin position="26"/>
        <end position="43"/>
    </location>
</feature>
<dbReference type="RefSeq" id="WP_249328517.1">
    <property type="nucleotide sequence ID" value="NZ_CP060635.1"/>
</dbReference>
<reference evidence="3 4" key="1">
    <citation type="submission" date="2020-08" db="EMBL/GenBank/DDBJ databases">
        <authorList>
            <person name="Liu C."/>
            <person name="Sun Q."/>
        </authorList>
    </citation>
    <scope>NUCLEOTIDE SEQUENCE [LARGE SCALE GENOMIC DNA]</scope>
    <source>
        <strain evidence="3 4">NSJ-29</strain>
    </source>
</reference>